<dbReference type="InterPro" id="IPR036890">
    <property type="entry name" value="HATPase_C_sf"/>
</dbReference>
<evidence type="ECO:0000313" key="4">
    <source>
        <dbReference type="EMBL" id="MBB5869977.1"/>
    </source>
</evidence>
<dbReference type="InterPro" id="IPR047718">
    <property type="entry name" value="RsbA-like_anti_sig"/>
</dbReference>
<keyword evidence="1" id="KW-0418">Kinase</keyword>
<evidence type="ECO:0000259" key="3">
    <source>
        <dbReference type="Pfam" id="PF14417"/>
    </source>
</evidence>
<gene>
    <name evidence="4" type="ORF">F4553_003356</name>
</gene>
<dbReference type="Proteomes" id="UP000587527">
    <property type="component" value="Unassembled WGS sequence"/>
</dbReference>
<evidence type="ECO:0000313" key="5">
    <source>
        <dbReference type="Proteomes" id="UP000587527"/>
    </source>
</evidence>
<reference evidence="4 5" key="1">
    <citation type="submission" date="2020-08" db="EMBL/GenBank/DDBJ databases">
        <title>Sequencing the genomes of 1000 actinobacteria strains.</title>
        <authorList>
            <person name="Klenk H.-P."/>
        </authorList>
    </citation>
    <scope>NUCLEOTIDE SEQUENCE [LARGE SCALE GENOMIC DNA]</scope>
    <source>
        <strain evidence="4 5">DSM 45362</strain>
    </source>
</reference>
<proteinExistence type="predicted"/>
<name>A0A841BLL5_9ACTN</name>
<dbReference type="Pfam" id="PF13581">
    <property type="entry name" value="HATPase_c_2"/>
    <property type="match status" value="1"/>
</dbReference>
<organism evidence="4 5">
    <name type="scientific">Allocatelliglobosispora scoriae</name>
    <dbReference type="NCBI Taxonomy" id="643052"/>
    <lineage>
        <taxon>Bacteria</taxon>
        <taxon>Bacillati</taxon>
        <taxon>Actinomycetota</taxon>
        <taxon>Actinomycetes</taxon>
        <taxon>Micromonosporales</taxon>
        <taxon>Micromonosporaceae</taxon>
        <taxon>Allocatelliglobosispora</taxon>
    </lineage>
</organism>
<dbReference type="AlphaFoldDB" id="A0A841BLL5"/>
<dbReference type="InterPro" id="IPR025847">
    <property type="entry name" value="MEDS_domain"/>
</dbReference>
<dbReference type="GO" id="GO:0004674">
    <property type="term" value="F:protein serine/threonine kinase activity"/>
    <property type="evidence" value="ECO:0007669"/>
    <property type="project" value="UniProtKB-KW"/>
</dbReference>
<dbReference type="InterPro" id="IPR003594">
    <property type="entry name" value="HATPase_dom"/>
</dbReference>
<keyword evidence="1" id="KW-0808">Transferase</keyword>
<dbReference type="SUPFAM" id="SSF55874">
    <property type="entry name" value="ATPase domain of HSP90 chaperone/DNA topoisomerase II/histidine kinase"/>
    <property type="match status" value="1"/>
</dbReference>
<accession>A0A841BLL5</accession>
<dbReference type="Pfam" id="PF14417">
    <property type="entry name" value="MEDS"/>
    <property type="match status" value="1"/>
</dbReference>
<comment type="caution">
    <text evidence="4">The sequence shown here is derived from an EMBL/GenBank/DDBJ whole genome shotgun (WGS) entry which is preliminary data.</text>
</comment>
<feature type="domain" description="MEDS" evidence="3">
    <location>
        <begin position="6"/>
        <end position="151"/>
    </location>
</feature>
<feature type="domain" description="Histidine kinase/HSP90-like ATPase" evidence="2">
    <location>
        <begin position="197"/>
        <end position="300"/>
    </location>
</feature>
<keyword evidence="1" id="KW-0723">Serine/threonine-protein kinase</keyword>
<sequence>MRGTLDHPALFYRGRDALVASLIPFIKAGLAEGEPVLAALPPANLAALRLAMGPEEIPGLRFADMSVAGRNPGRILPLVLDAFVQEAGDRRARIIGEPIWADRTDLEYPACFEHEMLINLALTGQDVTVLCPYDLDSLQPDRIADAELTHPTLLDARGVVRRSARYPHDDEASLLFDQQLPKPPAVAISLAFDGDGLREVRRLITDLGIAADNLAMLQIAVSELSINAIEHGGGSGVLRVWREESYVVGEVESPRLLHNVLAGRLLADPHSLSGRGLLLLNGLCDLVRVQTGSDGTLIRFWLPVAGPDSVEPGPDLD</sequence>
<evidence type="ECO:0000256" key="1">
    <source>
        <dbReference type="ARBA" id="ARBA00022527"/>
    </source>
</evidence>
<protein>
    <submittedName>
        <fullName evidence="4">Anti-sigma regulatory factor (Ser/Thr protein kinase)</fullName>
    </submittedName>
</protein>
<dbReference type="InterPro" id="IPR050267">
    <property type="entry name" value="Anti-sigma-factor_SerPK"/>
</dbReference>
<dbReference type="NCBIfam" id="NF041045">
    <property type="entry name" value="RsbA_anti_sig"/>
    <property type="match status" value="1"/>
</dbReference>
<evidence type="ECO:0000259" key="2">
    <source>
        <dbReference type="Pfam" id="PF13581"/>
    </source>
</evidence>
<keyword evidence="5" id="KW-1185">Reference proteome</keyword>
<dbReference type="PANTHER" id="PTHR35526:SF3">
    <property type="entry name" value="ANTI-SIGMA-F FACTOR RSBW"/>
    <property type="match status" value="1"/>
</dbReference>
<dbReference type="PANTHER" id="PTHR35526">
    <property type="entry name" value="ANTI-SIGMA-F FACTOR RSBW-RELATED"/>
    <property type="match status" value="1"/>
</dbReference>
<dbReference type="Gene3D" id="3.30.565.10">
    <property type="entry name" value="Histidine kinase-like ATPase, C-terminal domain"/>
    <property type="match status" value="1"/>
</dbReference>
<dbReference type="EMBL" id="JACHMN010000002">
    <property type="protein sequence ID" value="MBB5869977.1"/>
    <property type="molecule type" value="Genomic_DNA"/>
</dbReference>